<evidence type="ECO:0000256" key="3">
    <source>
        <dbReference type="ARBA" id="ARBA00022801"/>
    </source>
</evidence>
<feature type="signal peptide" evidence="6">
    <location>
        <begin position="1"/>
        <end position="44"/>
    </location>
</feature>
<keyword evidence="1 6" id="KW-0732">Signal</keyword>
<name>A0ABV4SFL5_9ACTN</name>
<evidence type="ECO:0000256" key="5">
    <source>
        <dbReference type="SAM" id="MobiDB-lite"/>
    </source>
</evidence>
<dbReference type="Proteomes" id="UP001571476">
    <property type="component" value="Unassembled WGS sequence"/>
</dbReference>
<dbReference type="Pfam" id="PF01839">
    <property type="entry name" value="FG-GAP"/>
    <property type="match status" value="4"/>
</dbReference>
<dbReference type="InterPro" id="IPR013517">
    <property type="entry name" value="FG-GAP"/>
</dbReference>
<keyword evidence="3" id="KW-0378">Hydrolase</keyword>
<dbReference type="PROSITE" id="PS51470">
    <property type="entry name" value="FG_GAP"/>
    <property type="match status" value="3"/>
</dbReference>
<keyword evidence="2" id="KW-0677">Repeat</keyword>
<sequence>MTRHAKHKRTPEPSPARIRLATATAAAAALTGGLLATSAGVASADTAAAGVSQNDADFNGDGYADAVASAYGAYVNGKASAGQLAVVYGGATGNHYATISQNSPGVPGTAEAGDLFGGDSAYGDFDGDGYDDVLVGALGEDVGSDKDGGTAAILWGSAAGLKSGTTVADPRPTKHDLFGGVVEAGDFDGDGKDDIAIGSLGATTVDVFSGGFSRTSGAAVHKTLSTGVQTGDGINSLHSGDANGDGKDDLIVNGYDPSDNLNANYWIPGSTTGLTNSAAQKLPAGIITDLGDTDEDGYDDIVIGNAWDSGIAGATTGGSVFVVHGTASGPSAGDTEKFTQNTAGVPGSSEKGDTFGGEIDLGDVNGDGHLDLVVGAPGEDLTGGANAGAATVLYGSADGSGITGTGALFLEQNNAFVPNSNEKNDEFGSDVHLDDLNHDGRDEILIGADGENGHNGAVYPVKVNADGTLAASSGIYTSTLGISASGTPGLGANFTD</sequence>
<evidence type="ECO:0000313" key="8">
    <source>
        <dbReference type="Proteomes" id="UP001571476"/>
    </source>
</evidence>
<feature type="region of interest" description="Disordered" evidence="5">
    <location>
        <begin position="330"/>
        <end position="351"/>
    </location>
</feature>
<dbReference type="PRINTS" id="PR01185">
    <property type="entry name" value="INTEGRINA"/>
</dbReference>
<dbReference type="PANTHER" id="PTHR23221">
    <property type="entry name" value="GLYCOSYLPHOSPHATIDYLINOSITOL PHOSPHOLIPASE D"/>
    <property type="match status" value="1"/>
</dbReference>
<dbReference type="RefSeq" id="WP_372562726.1">
    <property type="nucleotide sequence ID" value="NZ_JBGOSP010000006.1"/>
</dbReference>
<keyword evidence="4" id="KW-0325">Glycoprotein</keyword>
<dbReference type="SMART" id="SM00191">
    <property type="entry name" value="Int_alpha"/>
    <property type="match status" value="6"/>
</dbReference>
<dbReference type="PANTHER" id="PTHR23221:SF7">
    <property type="entry name" value="PHOSPHATIDYLINOSITOL-GLYCAN-SPECIFIC PHOSPHOLIPASE D"/>
    <property type="match status" value="1"/>
</dbReference>
<feature type="chain" id="PRO_5046948072" evidence="6">
    <location>
        <begin position="45"/>
        <end position="496"/>
    </location>
</feature>
<evidence type="ECO:0000256" key="4">
    <source>
        <dbReference type="ARBA" id="ARBA00023180"/>
    </source>
</evidence>
<evidence type="ECO:0000256" key="2">
    <source>
        <dbReference type="ARBA" id="ARBA00022737"/>
    </source>
</evidence>
<gene>
    <name evidence="7" type="ORF">ACEG43_13825</name>
</gene>
<keyword evidence="8" id="KW-1185">Reference proteome</keyword>
<dbReference type="InterPro" id="IPR028994">
    <property type="entry name" value="Integrin_alpha_N"/>
</dbReference>
<dbReference type="InterPro" id="IPR013519">
    <property type="entry name" value="Int_alpha_beta-p"/>
</dbReference>
<organism evidence="7 8">
    <name type="scientific">Streptomyces aureus</name>
    <dbReference type="NCBI Taxonomy" id="193461"/>
    <lineage>
        <taxon>Bacteria</taxon>
        <taxon>Bacillati</taxon>
        <taxon>Actinomycetota</taxon>
        <taxon>Actinomycetes</taxon>
        <taxon>Kitasatosporales</taxon>
        <taxon>Streptomycetaceae</taxon>
        <taxon>Streptomyces</taxon>
    </lineage>
</organism>
<evidence type="ECO:0000256" key="6">
    <source>
        <dbReference type="SAM" id="SignalP"/>
    </source>
</evidence>
<dbReference type="EMBL" id="JBGOSP010000006">
    <property type="protein sequence ID" value="MFA3837246.1"/>
    <property type="molecule type" value="Genomic_DNA"/>
</dbReference>
<reference evidence="7 8" key="1">
    <citation type="submission" date="2024-08" db="EMBL/GenBank/DDBJ databases">
        <title>Genome sequence of Streptomyces aureus CACIA-1.46HGO.</title>
        <authorList>
            <person name="Evangelista-Martinez Z."/>
        </authorList>
    </citation>
    <scope>NUCLEOTIDE SEQUENCE [LARGE SCALE GENOMIC DNA]</scope>
    <source>
        <strain evidence="7 8">CACIA-1.46HGO</strain>
    </source>
</reference>
<proteinExistence type="predicted"/>
<dbReference type="InterPro" id="IPR000413">
    <property type="entry name" value="Integrin_alpha"/>
</dbReference>
<comment type="caution">
    <text evidence="7">The sequence shown here is derived from an EMBL/GenBank/DDBJ whole genome shotgun (WGS) entry which is preliminary data.</text>
</comment>
<accession>A0ABV4SFL5</accession>
<dbReference type="SUPFAM" id="SSF69318">
    <property type="entry name" value="Integrin alpha N-terminal domain"/>
    <property type="match status" value="2"/>
</dbReference>
<protein>
    <submittedName>
        <fullName evidence="7">FG-GAP repeat protein</fullName>
    </submittedName>
</protein>
<dbReference type="Gene3D" id="2.130.10.130">
    <property type="entry name" value="Integrin alpha, N-terminal"/>
    <property type="match status" value="3"/>
</dbReference>
<evidence type="ECO:0000256" key="1">
    <source>
        <dbReference type="ARBA" id="ARBA00022729"/>
    </source>
</evidence>
<evidence type="ECO:0000313" key="7">
    <source>
        <dbReference type="EMBL" id="MFA3837246.1"/>
    </source>
</evidence>